<keyword evidence="1" id="KW-0472">Membrane</keyword>
<evidence type="ECO:0000256" key="1">
    <source>
        <dbReference type="SAM" id="Phobius"/>
    </source>
</evidence>
<evidence type="ECO:0000313" key="2">
    <source>
        <dbReference type="EMBL" id="ETW02071.1"/>
    </source>
</evidence>
<sequence>MGLPLGWSSQGSGIAMGAVLGMFWMRVIIGFTYLEASFYLIFPLSLTVVVLEEERSLGPVVDAILRKVSSLVWMAMHADAPPSIESSVVEGNCDEDATLLPRPSDPSLDVHYKASNTSDLITSANSSLFNGLQDDLVDHAVMSTGGPIYLQDTTTGFFLKYVDGKVKMTSSPDDSCLFEWVQGKTHHWGLLSMASSRFVGQNMLSQIVVSARKLNNWEAFRVLQNASLPPTSGEFGLSSPVHLVLCSARFGKGMWVSSRGQDDDKLVVGLAKHFHVALRLRYATSLDVFQSAALPSALQLVSPLASPLSSNSRRSVSPASPGATLADVAAAKFPISFHEATTRTSILKNHALPSSVTSATSFAEAYDALLPGHTDMWQVHPTHGNVRNVVYRVATASSGGDLVELPTSPRSRTVAGVLVHEFHHHEYNADANQVVFETKMTLGDGLVPSFAIELMYSMKQQSIVPSSSGRASFTQPPMALDCRIGVLWAKPCMFEGYVHLSAVRAATLHAQHLVEHMSKPSAASPPFSTTWWTMSFGALFVHEIHRRFATPTHVLAVPRGVFFERPLTPVYTASWPITPTEFQSRMLTDSAWFFRERDPATVPNALDMSPWAPCADGHIRLQRFTFALAGRQELVEEFQTYAIPEPNTLQIGRKITLPRSKLWTMDIRWDFELQEDMVSTVACAVALQWTPPRPARAEAIEKHVIAVMLASIERFHVLISSQEEDENMPWPDQLTMPLVEAIVDGFVHEQGNKLPSC</sequence>
<organism evidence="2">
    <name type="scientific">Aphanomyces invadans</name>
    <dbReference type="NCBI Taxonomy" id="157072"/>
    <lineage>
        <taxon>Eukaryota</taxon>
        <taxon>Sar</taxon>
        <taxon>Stramenopiles</taxon>
        <taxon>Oomycota</taxon>
        <taxon>Saprolegniomycetes</taxon>
        <taxon>Saprolegniales</taxon>
        <taxon>Verrucalvaceae</taxon>
        <taxon>Aphanomyces</taxon>
    </lineage>
</organism>
<proteinExistence type="predicted"/>
<reference evidence="2" key="1">
    <citation type="submission" date="2013-12" db="EMBL/GenBank/DDBJ databases">
        <title>The Genome Sequence of Aphanomyces invadans NJM9701.</title>
        <authorList>
            <consortium name="The Broad Institute Genomics Platform"/>
            <person name="Russ C."/>
            <person name="Tyler B."/>
            <person name="van West P."/>
            <person name="Dieguez-Uribeondo J."/>
            <person name="Young S.K."/>
            <person name="Zeng Q."/>
            <person name="Gargeya S."/>
            <person name="Fitzgerald M."/>
            <person name="Abouelleil A."/>
            <person name="Alvarado L."/>
            <person name="Chapman S.B."/>
            <person name="Gainer-Dewar J."/>
            <person name="Goldberg J."/>
            <person name="Griggs A."/>
            <person name="Gujja S."/>
            <person name="Hansen M."/>
            <person name="Howarth C."/>
            <person name="Imamovic A."/>
            <person name="Ireland A."/>
            <person name="Larimer J."/>
            <person name="McCowan C."/>
            <person name="Murphy C."/>
            <person name="Pearson M."/>
            <person name="Poon T.W."/>
            <person name="Priest M."/>
            <person name="Roberts A."/>
            <person name="Saif S."/>
            <person name="Shea T."/>
            <person name="Sykes S."/>
            <person name="Wortman J."/>
            <person name="Nusbaum C."/>
            <person name="Birren B."/>
        </authorList>
    </citation>
    <scope>NUCLEOTIDE SEQUENCE [LARGE SCALE GENOMIC DNA]</scope>
    <source>
        <strain evidence="2">NJM9701</strain>
    </source>
</reference>
<dbReference type="RefSeq" id="XP_008868676.1">
    <property type="nucleotide sequence ID" value="XM_008870454.1"/>
</dbReference>
<dbReference type="GeneID" id="20082733"/>
<name>A0A024U6L7_9STRA</name>
<dbReference type="eggNOG" id="ENOG502S693">
    <property type="taxonomic scope" value="Eukaryota"/>
</dbReference>
<dbReference type="AlphaFoldDB" id="A0A024U6L7"/>
<feature type="transmembrane region" description="Helical" evidence="1">
    <location>
        <begin position="12"/>
        <end position="34"/>
    </location>
</feature>
<keyword evidence="1" id="KW-1133">Transmembrane helix</keyword>
<dbReference type="VEuPathDB" id="FungiDB:H310_05683"/>
<dbReference type="EMBL" id="KI913961">
    <property type="protein sequence ID" value="ETW02071.1"/>
    <property type="molecule type" value="Genomic_DNA"/>
</dbReference>
<dbReference type="OrthoDB" id="123915at2759"/>
<keyword evidence="1" id="KW-0812">Transmembrane</keyword>
<protein>
    <submittedName>
        <fullName evidence="2">Uncharacterized protein</fullName>
    </submittedName>
</protein>
<gene>
    <name evidence="2" type="ORF">H310_05683</name>
</gene>
<accession>A0A024U6L7</accession>